<dbReference type="RefSeq" id="XP_020118818.1">
    <property type="nucleotide sequence ID" value="XM_020268709.1"/>
</dbReference>
<feature type="compositionally biased region" description="Polar residues" evidence="1">
    <location>
        <begin position="10"/>
        <end position="24"/>
    </location>
</feature>
<comment type="caution">
    <text evidence="2">The sequence shown here is derived from an EMBL/GenBank/DDBJ whole genome shotgun (WGS) entry which is preliminary data.</text>
</comment>
<dbReference type="GeneID" id="31005778"/>
<dbReference type="AlphaFoldDB" id="A0A225AYW3"/>
<evidence type="ECO:0000313" key="2">
    <source>
        <dbReference type="EMBL" id="OKL58697.1"/>
    </source>
</evidence>
<protein>
    <submittedName>
        <fullName evidence="2">Uncharacterized protein</fullName>
    </submittedName>
</protein>
<feature type="compositionally biased region" description="Basic and acidic residues" evidence="1">
    <location>
        <begin position="146"/>
        <end position="162"/>
    </location>
</feature>
<dbReference type="Proteomes" id="UP000214365">
    <property type="component" value="Unassembled WGS sequence"/>
</dbReference>
<sequence length="206" mass="22582">MEADIPQPPKQTAYSQPSNPVSRNPQEEQREQPTTQRDSSSSIPGPEYTGRQYGDAPAAIHRTAESKPSSDENLAQLEQEHSQKVDPEGKRGHIDLEYGIEQQPSEGYIATAVHGNTENTPRVQPGAHAGPVGSTPGYEQDTAAQMDRKRTEHDHILGEDGGSKSPAYYGEDVDVERRRVRENKLKSNEELDVKSAVKNATGNVTV</sequence>
<reference evidence="2 3" key="1">
    <citation type="submission" date="2015-06" db="EMBL/GenBank/DDBJ databases">
        <title>Talaromyces atroroseus IBT 11181 draft genome.</title>
        <authorList>
            <person name="Rasmussen K.B."/>
            <person name="Rasmussen S."/>
            <person name="Petersen B."/>
            <person name="Sicheritz-Ponten T."/>
            <person name="Mortensen U.H."/>
            <person name="Thrane U."/>
        </authorList>
    </citation>
    <scope>NUCLEOTIDE SEQUENCE [LARGE SCALE GENOMIC DNA]</scope>
    <source>
        <strain evidence="2 3">IBT 11181</strain>
    </source>
</reference>
<organism evidence="2 3">
    <name type="scientific">Talaromyces atroroseus</name>
    <dbReference type="NCBI Taxonomy" id="1441469"/>
    <lineage>
        <taxon>Eukaryota</taxon>
        <taxon>Fungi</taxon>
        <taxon>Dikarya</taxon>
        <taxon>Ascomycota</taxon>
        <taxon>Pezizomycotina</taxon>
        <taxon>Eurotiomycetes</taxon>
        <taxon>Eurotiomycetidae</taxon>
        <taxon>Eurotiales</taxon>
        <taxon>Trichocomaceae</taxon>
        <taxon>Talaromyces</taxon>
        <taxon>Talaromyces sect. Trachyspermi</taxon>
    </lineage>
</organism>
<feature type="compositionally biased region" description="Basic and acidic residues" evidence="1">
    <location>
        <begin position="78"/>
        <end position="96"/>
    </location>
</feature>
<evidence type="ECO:0000256" key="1">
    <source>
        <dbReference type="SAM" id="MobiDB-lite"/>
    </source>
</evidence>
<dbReference type="EMBL" id="LFMY01000009">
    <property type="protein sequence ID" value="OKL58697.1"/>
    <property type="molecule type" value="Genomic_DNA"/>
</dbReference>
<dbReference type="OrthoDB" id="4509376at2759"/>
<gene>
    <name evidence="2" type="ORF">UA08_06022</name>
</gene>
<accession>A0A225AYW3</accession>
<name>A0A225AYW3_TALAT</name>
<keyword evidence="3" id="KW-1185">Reference proteome</keyword>
<proteinExistence type="predicted"/>
<feature type="region of interest" description="Disordered" evidence="1">
    <location>
        <begin position="1"/>
        <end position="175"/>
    </location>
</feature>
<evidence type="ECO:0000313" key="3">
    <source>
        <dbReference type="Proteomes" id="UP000214365"/>
    </source>
</evidence>